<evidence type="ECO:0000313" key="1">
    <source>
        <dbReference type="EMBL" id="MPC67134.1"/>
    </source>
</evidence>
<dbReference type="EMBL" id="VSRR010025800">
    <property type="protein sequence ID" value="MPC67134.1"/>
    <property type="molecule type" value="Genomic_DNA"/>
</dbReference>
<evidence type="ECO:0000313" key="2">
    <source>
        <dbReference type="Proteomes" id="UP000324222"/>
    </source>
</evidence>
<dbReference type="Proteomes" id="UP000324222">
    <property type="component" value="Unassembled WGS sequence"/>
</dbReference>
<keyword evidence="2" id="KW-1185">Reference proteome</keyword>
<name>A0A5B7HEN6_PORTR</name>
<accession>A0A5B7HEN6</accession>
<organism evidence="1 2">
    <name type="scientific">Portunus trituberculatus</name>
    <name type="common">Swimming crab</name>
    <name type="synonym">Neptunus trituberculatus</name>
    <dbReference type="NCBI Taxonomy" id="210409"/>
    <lineage>
        <taxon>Eukaryota</taxon>
        <taxon>Metazoa</taxon>
        <taxon>Ecdysozoa</taxon>
        <taxon>Arthropoda</taxon>
        <taxon>Crustacea</taxon>
        <taxon>Multicrustacea</taxon>
        <taxon>Malacostraca</taxon>
        <taxon>Eumalacostraca</taxon>
        <taxon>Eucarida</taxon>
        <taxon>Decapoda</taxon>
        <taxon>Pleocyemata</taxon>
        <taxon>Brachyura</taxon>
        <taxon>Eubrachyura</taxon>
        <taxon>Portunoidea</taxon>
        <taxon>Portunidae</taxon>
        <taxon>Portuninae</taxon>
        <taxon>Portunus</taxon>
    </lineage>
</organism>
<sequence>MELPVVDMVNYLFDHGMREEEYKQIVEDEDTKRPSNCHALTPVVCNAQIFDALKIEAKKTDSHMKEVSKDILMGATIIIKSLTALDKIA</sequence>
<gene>
    <name evidence="1" type="ORF">E2C01_061300</name>
</gene>
<proteinExistence type="predicted"/>
<dbReference type="AlphaFoldDB" id="A0A5B7HEN6"/>
<reference evidence="1 2" key="1">
    <citation type="submission" date="2019-05" db="EMBL/GenBank/DDBJ databases">
        <title>Another draft genome of Portunus trituberculatus and its Hox gene families provides insights of decapod evolution.</title>
        <authorList>
            <person name="Jeong J.-H."/>
            <person name="Song I."/>
            <person name="Kim S."/>
            <person name="Choi T."/>
            <person name="Kim D."/>
            <person name="Ryu S."/>
            <person name="Kim W."/>
        </authorList>
    </citation>
    <scope>NUCLEOTIDE SEQUENCE [LARGE SCALE GENOMIC DNA]</scope>
    <source>
        <tissue evidence="1">Muscle</tissue>
    </source>
</reference>
<protein>
    <submittedName>
        <fullName evidence="1">Uncharacterized protein</fullName>
    </submittedName>
</protein>
<comment type="caution">
    <text evidence="1">The sequence shown here is derived from an EMBL/GenBank/DDBJ whole genome shotgun (WGS) entry which is preliminary data.</text>
</comment>